<dbReference type="SUPFAM" id="SSF48452">
    <property type="entry name" value="TPR-like"/>
    <property type="match status" value="1"/>
</dbReference>
<accession>A0A2I9D1C4</accession>
<reference evidence="2" key="1">
    <citation type="submission" date="2018-01" db="EMBL/GenBank/DDBJ databases">
        <title>Draft Genome Sequence of the Radioresistant Bacterium Deinococcus aerius TR0125, Isolated from the Higher Atmosphere above Japan.</title>
        <authorList>
            <person name="Satoh K."/>
            <person name="Arai H."/>
            <person name="Sanzen T."/>
            <person name="Kawaguchi Y."/>
            <person name="Hayashi H."/>
            <person name="Yokobori S."/>
            <person name="Yamagishi A."/>
            <person name="Oono Y."/>
            <person name="Narumi I."/>
        </authorList>
    </citation>
    <scope>NUCLEOTIDE SEQUENCE [LARGE SCALE GENOMIC DNA]</scope>
    <source>
        <strain evidence="2">TR0125</strain>
    </source>
</reference>
<organism evidence="1 2">
    <name type="scientific">Deinococcus aerius</name>
    <dbReference type="NCBI Taxonomy" id="200253"/>
    <lineage>
        <taxon>Bacteria</taxon>
        <taxon>Thermotogati</taxon>
        <taxon>Deinococcota</taxon>
        <taxon>Deinococci</taxon>
        <taxon>Deinococcales</taxon>
        <taxon>Deinococcaceae</taxon>
        <taxon>Deinococcus</taxon>
    </lineage>
</organism>
<dbReference type="InterPro" id="IPR011990">
    <property type="entry name" value="TPR-like_helical_dom_sf"/>
</dbReference>
<evidence type="ECO:0000313" key="2">
    <source>
        <dbReference type="Proteomes" id="UP000236569"/>
    </source>
</evidence>
<dbReference type="Proteomes" id="UP000236569">
    <property type="component" value="Unassembled WGS sequence"/>
</dbReference>
<dbReference type="EMBL" id="BFAG01000001">
    <property type="protein sequence ID" value="GBF04176.1"/>
    <property type="molecule type" value="Genomic_DNA"/>
</dbReference>
<evidence type="ECO:0000313" key="1">
    <source>
        <dbReference type="EMBL" id="GBF04176.1"/>
    </source>
</evidence>
<keyword evidence="2" id="KW-1185">Reference proteome</keyword>
<sequence length="807" mass="85701">MRTLGGLSVGEAVYRREKPLLLLAYLCLEGAQPRRRLASLFWPEASNPMNSLAQHLIRLRPLGGVVLDDGARVEARLECDVDLFRAHGRAGRHAEALGVYGGPFLDGLGVALGPDLEEWLFETREALGREARSAHLTLAERRLALGDLTEAAAGAERAYVVPGAPPPDPADLPRLHRLLQPAGHPLAETVRREADELEVPLTAAPSPVTAPPLLGRMAERAALEALGPGQVAWVSGPAGTGKSALLAALTAQGGWRVLPGRPGLPLATLEPLAPRLAGTADALAALSDSRLRVALDGWEDADEATRAALTLAARQRPGAALVIAARDPPALPIDLHLTLGPLTPAELAAHPGAFEATAGHPSLLAAFLRGAPPDQTLDAHLNALPPPAREVYLTLALQAAPNLAATRAALRLPAADFARTLDLLAREGLCTPGGEVRTPGTVRELLNVQPAHAALRHLHLARAHPEGRGWPHWQAARALWEEEDHPAAARAAHAYASEEMKRGYPGQAAATLEGAPQTGEVRLLRAWALLQLGEALRAGEVVADLPTLAGVTACRAVAAYQLGRYDQALALAEQLPGDGSLDAAHGAMVRGHVALRENRQREAQGQYRRAAALYRLNGTTPLALTAENLLASMAVQQGAEPWATFAPLLEASQPYPPQRAVILSNLADCLSPAETTDPVLFHQAEQLYQEAAALYELLGNRSGQARVLNARGVNFHVHGDHQRARELYEQALRLLSGGGNLRLMGLVLSNLSEVEGNLTQFDDALNLLERAGHLGLVQTIRSNARLTQVSEPILVLPPAMEGKGHHG</sequence>
<dbReference type="AlphaFoldDB" id="A0A2I9D1C4"/>
<comment type="caution">
    <text evidence="1">The sequence shown here is derived from an EMBL/GenBank/DDBJ whole genome shotgun (WGS) entry which is preliminary data.</text>
</comment>
<name>A0A2I9D1C4_9DEIO</name>
<proteinExistence type="predicted"/>
<dbReference type="Pfam" id="PF13424">
    <property type="entry name" value="TPR_12"/>
    <property type="match status" value="1"/>
</dbReference>
<dbReference type="Gene3D" id="1.25.40.10">
    <property type="entry name" value="Tetratricopeptide repeat domain"/>
    <property type="match status" value="1"/>
</dbReference>
<protein>
    <submittedName>
        <fullName evidence="1">Transcriptional regulator, SARP family</fullName>
    </submittedName>
</protein>
<gene>
    <name evidence="1" type="ORF">DAERI_010348</name>
</gene>